<dbReference type="PROSITE" id="PS00491">
    <property type="entry name" value="PROLINE_PEPTIDASE"/>
    <property type="match status" value="1"/>
</dbReference>
<dbReference type="InterPro" id="IPR052433">
    <property type="entry name" value="X-Pro_dipept-like"/>
</dbReference>
<gene>
    <name evidence="11" type="ORF">ABRQ22_19545</name>
</gene>
<keyword evidence="5 8" id="KW-0479">Metal-binding</keyword>
<dbReference type="Gene3D" id="3.90.230.10">
    <property type="entry name" value="Creatinase/methionine aminopeptidase superfamily"/>
    <property type="match status" value="1"/>
</dbReference>
<feature type="domain" description="Aminopeptidase P N-terminal" evidence="10">
    <location>
        <begin position="64"/>
        <end position="219"/>
    </location>
</feature>
<comment type="catalytic activity">
    <reaction evidence="1">
        <text>Release of any N-terminal amino acid, including proline, that is linked to proline, even from a dipeptide or tripeptide.</text>
        <dbReference type="EC" id="3.4.11.9"/>
    </reaction>
</comment>
<dbReference type="InterPro" id="IPR029149">
    <property type="entry name" value="Creatin/AminoP/Spt16_N"/>
</dbReference>
<evidence type="ECO:0000256" key="1">
    <source>
        <dbReference type="ARBA" id="ARBA00001424"/>
    </source>
</evidence>
<dbReference type="InterPro" id="IPR000994">
    <property type="entry name" value="Pept_M24"/>
</dbReference>
<evidence type="ECO:0000256" key="3">
    <source>
        <dbReference type="ARBA" id="ARBA00008766"/>
    </source>
</evidence>
<accession>A0AAU8G0Y9</accession>
<dbReference type="PANTHER" id="PTHR43226">
    <property type="entry name" value="XAA-PRO AMINOPEPTIDASE 3"/>
    <property type="match status" value="1"/>
</dbReference>
<organism evidence="11">
    <name type="scientific">Cellulosimicrobium sp. ES-005</name>
    <dbReference type="NCBI Taxonomy" id="3163031"/>
    <lineage>
        <taxon>Bacteria</taxon>
        <taxon>Bacillati</taxon>
        <taxon>Actinomycetota</taxon>
        <taxon>Actinomycetes</taxon>
        <taxon>Micrococcales</taxon>
        <taxon>Promicromonosporaceae</taxon>
        <taxon>Cellulosimicrobium</taxon>
    </lineage>
</organism>
<comment type="similarity">
    <text evidence="3 8">Belongs to the peptidase M24B family.</text>
</comment>
<evidence type="ECO:0000256" key="8">
    <source>
        <dbReference type="RuleBase" id="RU000590"/>
    </source>
</evidence>
<dbReference type="Pfam" id="PF00557">
    <property type="entry name" value="Peptidase_M24"/>
    <property type="match status" value="1"/>
</dbReference>
<dbReference type="PANTHER" id="PTHR43226:SF4">
    <property type="entry name" value="XAA-PRO AMINOPEPTIDASE 3"/>
    <property type="match status" value="1"/>
</dbReference>
<dbReference type="SUPFAM" id="SSF53092">
    <property type="entry name" value="Creatinase/prolidase N-terminal domain"/>
    <property type="match status" value="1"/>
</dbReference>
<dbReference type="Pfam" id="PF05195">
    <property type="entry name" value="AMP_N"/>
    <property type="match status" value="1"/>
</dbReference>
<keyword evidence="11" id="KW-0031">Aminopeptidase</keyword>
<protein>
    <recommendedName>
        <fullName evidence="4">Xaa-Pro aminopeptidase</fullName>
        <ecNumber evidence="4">3.4.11.9</ecNumber>
    </recommendedName>
</protein>
<keyword evidence="7" id="KW-0464">Manganese</keyword>
<dbReference type="InterPro" id="IPR001131">
    <property type="entry name" value="Peptidase_M24B_aminopep-P_CS"/>
</dbReference>
<dbReference type="InterPro" id="IPR036005">
    <property type="entry name" value="Creatinase/aminopeptidase-like"/>
</dbReference>
<evidence type="ECO:0000256" key="6">
    <source>
        <dbReference type="ARBA" id="ARBA00022801"/>
    </source>
</evidence>
<evidence type="ECO:0000256" key="9">
    <source>
        <dbReference type="SAM" id="MobiDB-lite"/>
    </source>
</evidence>
<feature type="compositionally biased region" description="Low complexity" evidence="9">
    <location>
        <begin position="1"/>
        <end position="16"/>
    </location>
</feature>
<evidence type="ECO:0000256" key="2">
    <source>
        <dbReference type="ARBA" id="ARBA00001936"/>
    </source>
</evidence>
<dbReference type="AlphaFoldDB" id="A0AAU8G0Y9"/>
<dbReference type="CDD" id="cd01087">
    <property type="entry name" value="Prolidase"/>
    <property type="match status" value="1"/>
</dbReference>
<dbReference type="RefSeq" id="WP_353707886.1">
    <property type="nucleotide sequence ID" value="NZ_CP159290.1"/>
</dbReference>
<dbReference type="Gene3D" id="3.40.350.10">
    <property type="entry name" value="Creatinase/prolidase N-terminal domain"/>
    <property type="match status" value="1"/>
</dbReference>
<feature type="region of interest" description="Disordered" evidence="9">
    <location>
        <begin position="1"/>
        <end position="43"/>
    </location>
</feature>
<evidence type="ECO:0000256" key="5">
    <source>
        <dbReference type="ARBA" id="ARBA00022723"/>
    </source>
</evidence>
<keyword evidence="6" id="KW-0378">Hydrolase</keyword>
<dbReference type="EC" id="3.4.11.9" evidence="4"/>
<dbReference type="SMART" id="SM01011">
    <property type="entry name" value="AMP_N"/>
    <property type="match status" value="1"/>
</dbReference>
<evidence type="ECO:0000313" key="11">
    <source>
        <dbReference type="EMBL" id="XCH29730.1"/>
    </source>
</evidence>
<keyword evidence="11" id="KW-0645">Protease</keyword>
<evidence type="ECO:0000256" key="7">
    <source>
        <dbReference type="ARBA" id="ARBA00023211"/>
    </source>
</evidence>
<dbReference type="GO" id="GO:0005829">
    <property type="term" value="C:cytosol"/>
    <property type="evidence" value="ECO:0007669"/>
    <property type="project" value="TreeGrafter"/>
</dbReference>
<dbReference type="SUPFAM" id="SSF55920">
    <property type="entry name" value="Creatinase/aminopeptidase"/>
    <property type="match status" value="1"/>
</dbReference>
<dbReference type="GO" id="GO:0030145">
    <property type="term" value="F:manganese ion binding"/>
    <property type="evidence" value="ECO:0007669"/>
    <property type="project" value="InterPro"/>
</dbReference>
<dbReference type="EMBL" id="CP159290">
    <property type="protein sequence ID" value="XCH29730.1"/>
    <property type="molecule type" value="Genomic_DNA"/>
</dbReference>
<sequence length="545" mass="58963">MTDATPVTPEPTSETPDQAPDSAGDGQDLAARGSNRSQRPDSDAFKAFITSGWAPRAELDVEPLPAAPYTVARRAALSARFPGARLVVPAGPLKTRSNDTDYRFRPHSAFAHLTGYGTDQEPDAVLVLHPVEPGTGDGGSDHHAVLYVRPLAARDTEEFYADSRYGEFWVGARPSLDDVAAATGVEARHVDELRDALAKDVGPGGVTLLVVAGADEAVEALVEAIRAEAGLDDVEGAQDQELTEAEWLARAEAAYRRTDAALVEAVSELRLVKDAHEVEQMREAVAATIAGFEEVVRNLPRAVEHRRGERVIETTFDAHARLEGNTVGYETIAAAGEHATTLHWIRNDGVVRTGELVLLDAGVEVDSLYTADVTRTLPVDGEFTEVQRRVYQAVLDAADAAFAVAVPGARFRDVHAAAMEVVAARLEEWGLLPVSAAESLSPEGQQHRRWMVHGTSHHLGLDVHDCAQARRELYLDGILQPGMVFTIEPGLYFKADDLAVPEEYRGIGVRIEDDVLVTADGNENLSAALPRRPEDVEAWMARLRA</sequence>
<name>A0AAU8G0Y9_9MICO</name>
<proteinExistence type="inferred from homology"/>
<dbReference type="GO" id="GO:0006508">
    <property type="term" value="P:proteolysis"/>
    <property type="evidence" value="ECO:0007669"/>
    <property type="project" value="TreeGrafter"/>
</dbReference>
<evidence type="ECO:0000259" key="10">
    <source>
        <dbReference type="SMART" id="SM01011"/>
    </source>
</evidence>
<evidence type="ECO:0000256" key="4">
    <source>
        <dbReference type="ARBA" id="ARBA00012574"/>
    </source>
</evidence>
<reference evidence="11" key="1">
    <citation type="submission" date="2024-06" db="EMBL/GenBank/DDBJ databases">
        <title>Complete genome sequence of the cellulolytic actinobacterium, Cellulosimicrobium ES-005.</title>
        <authorList>
            <person name="Matthews C.T."/>
            <person name="Underwood K.D."/>
            <person name="Ghanchi K.M."/>
            <person name="Fields S.D."/>
            <person name="Gardner S.G."/>
        </authorList>
    </citation>
    <scope>NUCLEOTIDE SEQUENCE</scope>
    <source>
        <strain evidence="11">ES-005</strain>
    </source>
</reference>
<dbReference type="InterPro" id="IPR007865">
    <property type="entry name" value="Aminopep_P_N"/>
</dbReference>
<dbReference type="GO" id="GO:0070006">
    <property type="term" value="F:metalloaminopeptidase activity"/>
    <property type="evidence" value="ECO:0007669"/>
    <property type="project" value="InterPro"/>
</dbReference>
<comment type="cofactor">
    <cofactor evidence="2">
        <name>Mn(2+)</name>
        <dbReference type="ChEBI" id="CHEBI:29035"/>
    </cofactor>
</comment>